<reference evidence="1 2" key="1">
    <citation type="journal article" date="2013" name="Int. J. Syst. Evol. Microbiol.">
        <title>Aquimarina gracilis sp. nov., isolated from the gut microflora of a mussel, Mytilus coruscus, and emended description of Aquimarina spongiae.</title>
        <authorList>
            <person name="Park S.C."/>
            <person name="Choe H.N."/>
            <person name="Baik K.S."/>
            <person name="Seong C.N."/>
        </authorList>
    </citation>
    <scope>NUCLEOTIDE SEQUENCE [LARGE SCALE GENOMIC DNA]</scope>
    <source>
        <strain evidence="1 2">PSC32</strain>
    </source>
</reference>
<dbReference type="Proteomes" id="UP001327027">
    <property type="component" value="Unassembled WGS sequence"/>
</dbReference>
<organism evidence="1 2">
    <name type="scientific">Aquimarina gracilis</name>
    <dbReference type="NCBI Taxonomy" id="874422"/>
    <lineage>
        <taxon>Bacteria</taxon>
        <taxon>Pseudomonadati</taxon>
        <taxon>Bacteroidota</taxon>
        <taxon>Flavobacteriia</taxon>
        <taxon>Flavobacteriales</taxon>
        <taxon>Flavobacteriaceae</taxon>
        <taxon>Aquimarina</taxon>
    </lineage>
</organism>
<proteinExistence type="predicted"/>
<evidence type="ECO:0000313" key="2">
    <source>
        <dbReference type="Proteomes" id="UP001327027"/>
    </source>
</evidence>
<dbReference type="RefSeq" id="WP_324181379.1">
    <property type="nucleotide sequence ID" value="NZ_BAABAW010000025.1"/>
</dbReference>
<name>A0ABU5ZZR3_9FLAO</name>
<comment type="caution">
    <text evidence="1">The sequence shown here is derived from an EMBL/GenBank/DDBJ whole genome shotgun (WGS) entry which is preliminary data.</text>
</comment>
<evidence type="ECO:0008006" key="3">
    <source>
        <dbReference type="Google" id="ProtNLM"/>
    </source>
</evidence>
<protein>
    <recommendedName>
        <fullName evidence="3">Natural product</fullName>
    </recommendedName>
</protein>
<gene>
    <name evidence="1" type="ORF">U6A24_17915</name>
</gene>
<dbReference type="EMBL" id="JAYKLX010000008">
    <property type="protein sequence ID" value="MEB3347357.1"/>
    <property type="molecule type" value="Genomic_DNA"/>
</dbReference>
<evidence type="ECO:0000313" key="1">
    <source>
        <dbReference type="EMBL" id="MEB3347357.1"/>
    </source>
</evidence>
<sequence>MKKTKLNLKKVTITKLNNLNTIKGGFTSIIHTYTGCHTAEGNHTCPTGTKTNDDIVVTEDSLCCA</sequence>
<keyword evidence="2" id="KW-1185">Reference proteome</keyword>
<accession>A0ABU5ZZR3</accession>